<dbReference type="InterPro" id="IPR038673">
    <property type="entry name" value="OprB_sf"/>
</dbReference>
<sequence length="467" mass="52707">MSYKLRIRINTLTLCMFIFMCITALLILPQNAQAQEPQDDREMLLRHIEKLEARLKRLENIDKRLERLKQVEERVNVLESTTVLSEPETTVKRIEVWVDEDGIEHDKHDPDTRKVVTYQREKVYRRQTINNKIDEALDDAANRTVQVGVDASIVLQGAKQTRGADTAADGNIYQLASADLFFTAGLAKYTVFYADIVGLSGTPPDAEVNGLSLLNGYSARLREQNQLELREAWLMTELWSQKLTLVAGRVDLTNYFDRNTAANDETTQFLSDALVNNPTLGLSENGAGMVAMYDPKSGFRMKIGYQQSSSVAKNLSDSLFYLSEVSYRWTPFGLGEGNYRLWYRTDNSSGNDQTAYGVSIDQKLSAAVTLFGRYGSAESASRRDNFYSGGLQFRGGYVYNPEDAWGLGFANYKLGVGDKERLVEAYYNLRMSEKLQLSFHMAHVTEDPVAIKKVSYLVPGLRLQASF</sequence>
<evidence type="ECO:0000256" key="1">
    <source>
        <dbReference type="SAM" id="Coils"/>
    </source>
</evidence>
<evidence type="ECO:0000313" key="2">
    <source>
        <dbReference type="EMBL" id="VAW82388.1"/>
    </source>
</evidence>
<dbReference type="EMBL" id="UOFM01000466">
    <property type="protein sequence ID" value="VAW82388.1"/>
    <property type="molecule type" value="Genomic_DNA"/>
</dbReference>
<dbReference type="AlphaFoldDB" id="A0A3B0YNB1"/>
<name>A0A3B0YNB1_9ZZZZ</name>
<evidence type="ECO:0008006" key="3">
    <source>
        <dbReference type="Google" id="ProtNLM"/>
    </source>
</evidence>
<gene>
    <name evidence="2" type="ORF">MNBD_GAMMA14-2363</name>
</gene>
<keyword evidence="1" id="KW-0175">Coiled coil</keyword>
<protein>
    <recommendedName>
        <fullName evidence="3">Porin</fullName>
    </recommendedName>
</protein>
<proteinExistence type="predicted"/>
<organism evidence="2">
    <name type="scientific">hydrothermal vent metagenome</name>
    <dbReference type="NCBI Taxonomy" id="652676"/>
    <lineage>
        <taxon>unclassified sequences</taxon>
        <taxon>metagenomes</taxon>
        <taxon>ecological metagenomes</taxon>
    </lineage>
</organism>
<dbReference type="Gene3D" id="2.40.160.180">
    <property type="entry name" value="Carbohydrate-selective porin OprB"/>
    <property type="match status" value="1"/>
</dbReference>
<accession>A0A3B0YNB1</accession>
<feature type="coiled-coil region" evidence="1">
    <location>
        <begin position="41"/>
        <end position="81"/>
    </location>
</feature>
<reference evidence="2" key="1">
    <citation type="submission" date="2018-06" db="EMBL/GenBank/DDBJ databases">
        <authorList>
            <person name="Zhirakovskaya E."/>
        </authorList>
    </citation>
    <scope>NUCLEOTIDE SEQUENCE</scope>
</reference>